<sequence length="223" mass="23850">MDVTPRRVALVDDSTLFRGGLAMLLGSVGVEVVLETPPGDGVPAALTTASPDVVILDIRMPPTFTDEGIALAREVRRVRPATGILLLSTFGDPAYAADLLTIGSTGTGYLIKDRVTDVGALRDAIERIMAGECVIDPDIVAQLLLRSRAAGLLERLTARELEVLKLVAEGRSNRAVAGKLHMSIKTVEAYIASIFTKLDLAPAEEDNRRVLAVLTWMRATPGH</sequence>
<dbReference type="GO" id="GO:0006355">
    <property type="term" value="P:regulation of DNA-templated transcription"/>
    <property type="evidence" value="ECO:0007669"/>
    <property type="project" value="InterPro"/>
</dbReference>
<reference evidence="8 9" key="1">
    <citation type="submission" date="2019-03" db="EMBL/GenBank/DDBJ databases">
        <title>Sequencing the genomes of 1000 actinobacteria strains.</title>
        <authorList>
            <person name="Klenk H.-P."/>
        </authorList>
    </citation>
    <scope>NUCLEOTIDE SEQUENCE [LARGE SCALE GENOMIC DNA]</scope>
    <source>
        <strain evidence="8 9">DSM 43805</strain>
    </source>
</reference>
<dbReference type="InterPro" id="IPR011006">
    <property type="entry name" value="CheY-like_superfamily"/>
</dbReference>
<dbReference type="EMBL" id="SNWR01000001">
    <property type="protein sequence ID" value="TDO36552.1"/>
    <property type="molecule type" value="Genomic_DNA"/>
</dbReference>
<dbReference type="GO" id="GO:0000160">
    <property type="term" value="P:phosphorelay signal transduction system"/>
    <property type="evidence" value="ECO:0007669"/>
    <property type="project" value="InterPro"/>
</dbReference>
<dbReference type="PROSITE" id="PS00622">
    <property type="entry name" value="HTH_LUXR_1"/>
    <property type="match status" value="1"/>
</dbReference>
<keyword evidence="9" id="KW-1185">Reference proteome</keyword>
<dbReference type="PROSITE" id="PS50043">
    <property type="entry name" value="HTH_LUXR_2"/>
    <property type="match status" value="1"/>
</dbReference>
<comment type="caution">
    <text evidence="8">The sequence shown here is derived from an EMBL/GenBank/DDBJ whole genome shotgun (WGS) entry which is preliminary data.</text>
</comment>
<dbReference type="PANTHER" id="PTHR43214">
    <property type="entry name" value="TWO-COMPONENT RESPONSE REGULATOR"/>
    <property type="match status" value="1"/>
</dbReference>
<dbReference type="CDD" id="cd17535">
    <property type="entry name" value="REC_NarL-like"/>
    <property type="match status" value="1"/>
</dbReference>
<dbReference type="SMART" id="SM00421">
    <property type="entry name" value="HTH_LUXR"/>
    <property type="match status" value="1"/>
</dbReference>
<dbReference type="Proteomes" id="UP000294901">
    <property type="component" value="Unassembled WGS sequence"/>
</dbReference>
<keyword evidence="3" id="KW-0238">DNA-binding</keyword>
<feature type="domain" description="Response regulatory" evidence="7">
    <location>
        <begin position="7"/>
        <end position="127"/>
    </location>
</feature>
<protein>
    <submittedName>
        <fullName evidence="8">LuxR family two component transcriptional regulator</fullName>
    </submittedName>
</protein>
<dbReference type="CDD" id="cd06170">
    <property type="entry name" value="LuxR_C_like"/>
    <property type="match status" value="1"/>
</dbReference>
<evidence type="ECO:0000313" key="8">
    <source>
        <dbReference type="EMBL" id="TDO36552.1"/>
    </source>
</evidence>
<name>A0A4R6JLH7_9ACTN</name>
<feature type="domain" description="HTH luxR-type" evidence="6">
    <location>
        <begin position="149"/>
        <end position="219"/>
    </location>
</feature>
<evidence type="ECO:0000256" key="4">
    <source>
        <dbReference type="ARBA" id="ARBA00023163"/>
    </source>
</evidence>
<organism evidence="8 9">
    <name type="scientific">Paractinoplanes brasiliensis</name>
    <dbReference type="NCBI Taxonomy" id="52695"/>
    <lineage>
        <taxon>Bacteria</taxon>
        <taxon>Bacillati</taxon>
        <taxon>Actinomycetota</taxon>
        <taxon>Actinomycetes</taxon>
        <taxon>Micromonosporales</taxon>
        <taxon>Micromonosporaceae</taxon>
        <taxon>Paractinoplanes</taxon>
    </lineage>
</organism>
<gene>
    <name evidence="8" type="ORF">C8E87_0128</name>
</gene>
<keyword evidence="1 5" id="KW-0597">Phosphoprotein</keyword>
<dbReference type="SMART" id="SM00448">
    <property type="entry name" value="REC"/>
    <property type="match status" value="1"/>
</dbReference>
<dbReference type="Pfam" id="PF00072">
    <property type="entry name" value="Response_reg"/>
    <property type="match status" value="1"/>
</dbReference>
<evidence type="ECO:0000259" key="7">
    <source>
        <dbReference type="PROSITE" id="PS50110"/>
    </source>
</evidence>
<evidence type="ECO:0000313" key="9">
    <source>
        <dbReference type="Proteomes" id="UP000294901"/>
    </source>
</evidence>
<evidence type="ECO:0000256" key="1">
    <source>
        <dbReference type="ARBA" id="ARBA00022553"/>
    </source>
</evidence>
<dbReference type="SUPFAM" id="SSF52172">
    <property type="entry name" value="CheY-like"/>
    <property type="match status" value="1"/>
</dbReference>
<proteinExistence type="predicted"/>
<dbReference type="InterPro" id="IPR001789">
    <property type="entry name" value="Sig_transdc_resp-reg_receiver"/>
</dbReference>
<evidence type="ECO:0000256" key="2">
    <source>
        <dbReference type="ARBA" id="ARBA00023015"/>
    </source>
</evidence>
<dbReference type="PANTHER" id="PTHR43214:SF24">
    <property type="entry name" value="TRANSCRIPTIONAL REGULATORY PROTEIN NARL-RELATED"/>
    <property type="match status" value="1"/>
</dbReference>
<dbReference type="PRINTS" id="PR00038">
    <property type="entry name" value="HTHLUXR"/>
</dbReference>
<evidence type="ECO:0000259" key="6">
    <source>
        <dbReference type="PROSITE" id="PS50043"/>
    </source>
</evidence>
<feature type="modified residue" description="4-aspartylphosphate" evidence="5">
    <location>
        <position position="57"/>
    </location>
</feature>
<evidence type="ECO:0000256" key="5">
    <source>
        <dbReference type="PROSITE-ProRule" id="PRU00169"/>
    </source>
</evidence>
<dbReference type="InterPro" id="IPR058245">
    <property type="entry name" value="NreC/VraR/RcsB-like_REC"/>
</dbReference>
<dbReference type="Pfam" id="PF00196">
    <property type="entry name" value="GerE"/>
    <property type="match status" value="1"/>
</dbReference>
<dbReference type="AlphaFoldDB" id="A0A4R6JLH7"/>
<keyword evidence="2" id="KW-0805">Transcription regulation</keyword>
<dbReference type="InterPro" id="IPR039420">
    <property type="entry name" value="WalR-like"/>
</dbReference>
<accession>A0A4R6JLH7</accession>
<keyword evidence="4" id="KW-0804">Transcription</keyword>
<dbReference type="Gene3D" id="3.40.50.2300">
    <property type="match status" value="1"/>
</dbReference>
<dbReference type="GO" id="GO:0003677">
    <property type="term" value="F:DNA binding"/>
    <property type="evidence" value="ECO:0007669"/>
    <property type="project" value="UniProtKB-KW"/>
</dbReference>
<dbReference type="OrthoDB" id="4135368at2"/>
<dbReference type="InterPro" id="IPR000792">
    <property type="entry name" value="Tscrpt_reg_LuxR_C"/>
</dbReference>
<dbReference type="PROSITE" id="PS50110">
    <property type="entry name" value="RESPONSE_REGULATORY"/>
    <property type="match status" value="1"/>
</dbReference>
<dbReference type="RefSeq" id="WP_133871287.1">
    <property type="nucleotide sequence ID" value="NZ_BOMD01000102.1"/>
</dbReference>
<evidence type="ECO:0000256" key="3">
    <source>
        <dbReference type="ARBA" id="ARBA00023125"/>
    </source>
</evidence>